<name>A0ABP0PZ19_9DINO</name>
<feature type="compositionally biased region" description="Basic and acidic residues" evidence="1">
    <location>
        <begin position="1"/>
        <end position="21"/>
    </location>
</feature>
<keyword evidence="3" id="KW-1185">Reference proteome</keyword>
<evidence type="ECO:0000313" key="2">
    <source>
        <dbReference type="EMBL" id="CAK9081267.1"/>
    </source>
</evidence>
<feature type="region of interest" description="Disordered" evidence="1">
    <location>
        <begin position="869"/>
        <end position="889"/>
    </location>
</feature>
<accession>A0ABP0PZ19</accession>
<feature type="region of interest" description="Disordered" evidence="1">
    <location>
        <begin position="713"/>
        <end position="733"/>
    </location>
</feature>
<reference evidence="2 3" key="1">
    <citation type="submission" date="2024-02" db="EMBL/GenBank/DDBJ databases">
        <authorList>
            <person name="Chen Y."/>
            <person name="Shah S."/>
            <person name="Dougan E. K."/>
            <person name="Thang M."/>
            <person name="Chan C."/>
        </authorList>
    </citation>
    <scope>NUCLEOTIDE SEQUENCE [LARGE SCALE GENOMIC DNA]</scope>
</reference>
<feature type="non-terminal residue" evidence="2">
    <location>
        <position position="1"/>
    </location>
</feature>
<feature type="non-terminal residue" evidence="2">
    <location>
        <position position="996"/>
    </location>
</feature>
<feature type="compositionally biased region" description="Acidic residues" evidence="1">
    <location>
        <begin position="869"/>
        <end position="878"/>
    </location>
</feature>
<feature type="compositionally biased region" description="Acidic residues" evidence="1">
    <location>
        <begin position="669"/>
        <end position="682"/>
    </location>
</feature>
<protein>
    <submittedName>
        <fullName evidence="2">ZnF_CDGSH domain-containing protein</fullName>
    </submittedName>
</protein>
<sequence length="996" mass="111155">DPAPEKERKESAETNSTDKKSEKKKKRKSMGGESDEADPFAYARKFEPDIILLPPGEGGKRFPYKCLVCRTKTYPDGKIGELGLAISSSVRHFIDQHLESSHRKRMLAARGASPQSAEDSCEGLAVSNPQSGHLYTLRREFDLWAQYAHLETHAKHKYWREANNDETGDCWFIRSSSCLQTRPLSEKRLRQVCNNCLALTNSHSVPRNVARFAMKYYAAPVLQGLFLPKEELYAAEAEFNRSGLHSKDPKKVRSILALDTPKLQQFVRASICSDGAKSEALQNFISIACESTLPQYQNALWTSAAGEHPMLLGLALQFHKKLSRDARGLSMRGRPDKTQTDRELTLIASAGRELALTAGNTALFKEFGLSMERGKISVQMLQENSLPSPALALLKPEVTQENMILADQRFLQHPESKKCLVGGAWLPASPESAFIRLDKGNVDIKVVSERSSQESTQPVHYASGTFSRGPEGGCSWQVAHAPDCRRIYEEQPGVIKGLVFDGHTCHVYIRKLCGDRPLLAFSGGYLQRKEVATWEPLHVLSTAMVCLTKDEEFTPWRYAPGRLSEIAIEHHFGHLRQQFSNSQLTTRGFFQADARQAMKANKALNKCKLGSRKSEPALTEAEFQKCCENALQGALQLVSFCSGVKESFLENDYRAWCDGHAGFKAKMPEEEEDDDQCDELGEEGQLPASHKPMDCMDVLANLQGETTFMRKALDADEGQPSTEPSTEAKASEEVDSYLALLPDSDMLKHLMELASIAEPFATETFSSPSGNAKGKDRLPATLLEAFNLPGDRWNGLFRFAVKLRYNERMIAQINAEVEDPQFRKQAVKVEGTGEPVGSDRFEVNISEQAVDALTRIEDIETWTDVPEETENLMEEAEPGPDPKRPRTEIADDEDCDFDATSYRHSAKGRKAISDQMGRLCRLDMEIAFESPSFGLDGKCRMKHESAQCMTMPEFGAACPECLEALYVNVRSPALYGTAVRKLFSGIEDQLRSRTPR</sequence>
<gene>
    <name evidence="2" type="ORF">SCF082_LOCUS38698</name>
</gene>
<feature type="region of interest" description="Disordered" evidence="1">
    <location>
        <begin position="1"/>
        <end position="39"/>
    </location>
</feature>
<feature type="compositionally biased region" description="Basic and acidic residues" evidence="1">
    <location>
        <begin position="880"/>
        <end position="889"/>
    </location>
</feature>
<evidence type="ECO:0000256" key="1">
    <source>
        <dbReference type="SAM" id="MobiDB-lite"/>
    </source>
</evidence>
<organism evidence="2 3">
    <name type="scientific">Durusdinium trenchii</name>
    <dbReference type="NCBI Taxonomy" id="1381693"/>
    <lineage>
        <taxon>Eukaryota</taxon>
        <taxon>Sar</taxon>
        <taxon>Alveolata</taxon>
        <taxon>Dinophyceae</taxon>
        <taxon>Suessiales</taxon>
        <taxon>Symbiodiniaceae</taxon>
        <taxon>Durusdinium</taxon>
    </lineage>
</organism>
<feature type="region of interest" description="Disordered" evidence="1">
    <location>
        <begin position="668"/>
        <end position="691"/>
    </location>
</feature>
<evidence type="ECO:0000313" key="3">
    <source>
        <dbReference type="Proteomes" id="UP001642464"/>
    </source>
</evidence>
<dbReference type="EMBL" id="CAXAMM010038818">
    <property type="protein sequence ID" value="CAK9081267.1"/>
    <property type="molecule type" value="Genomic_DNA"/>
</dbReference>
<comment type="caution">
    <text evidence="2">The sequence shown here is derived from an EMBL/GenBank/DDBJ whole genome shotgun (WGS) entry which is preliminary data.</text>
</comment>
<proteinExistence type="predicted"/>
<dbReference type="Proteomes" id="UP001642464">
    <property type="component" value="Unassembled WGS sequence"/>
</dbReference>